<sequence>MYATENGAWAAFLYRHSEAVKIAVTFRFLTTYELQLTVTVDLVWKWFKRITKKKVFLRTGSKKQEESSSSAYVKGCRSLRNLKNYIYVVLALFALTGGAFKNLRDMFALSPDHTL</sequence>
<keyword evidence="1" id="KW-1133">Transmembrane helix</keyword>
<evidence type="ECO:0000313" key="2">
    <source>
        <dbReference type="EMBL" id="CAI6361197.1"/>
    </source>
</evidence>
<name>A0AAV0X0E4_9HEMI</name>
<dbReference type="EMBL" id="CARXXK010000003">
    <property type="protein sequence ID" value="CAI6361197.1"/>
    <property type="molecule type" value="Genomic_DNA"/>
</dbReference>
<keyword evidence="1" id="KW-0812">Transmembrane</keyword>
<dbReference type="AlphaFoldDB" id="A0AAV0X0E4"/>
<evidence type="ECO:0000313" key="3">
    <source>
        <dbReference type="Proteomes" id="UP001160148"/>
    </source>
</evidence>
<keyword evidence="1" id="KW-0472">Membrane</keyword>
<reference evidence="2 3" key="1">
    <citation type="submission" date="2023-01" db="EMBL/GenBank/DDBJ databases">
        <authorList>
            <person name="Whitehead M."/>
        </authorList>
    </citation>
    <scope>NUCLEOTIDE SEQUENCE [LARGE SCALE GENOMIC DNA]</scope>
</reference>
<proteinExistence type="predicted"/>
<keyword evidence="3" id="KW-1185">Reference proteome</keyword>
<evidence type="ECO:0000256" key="1">
    <source>
        <dbReference type="SAM" id="Phobius"/>
    </source>
</evidence>
<dbReference type="Proteomes" id="UP001160148">
    <property type="component" value="Unassembled WGS sequence"/>
</dbReference>
<accession>A0AAV0X0E4</accession>
<feature type="transmembrane region" description="Helical" evidence="1">
    <location>
        <begin position="84"/>
        <end position="100"/>
    </location>
</feature>
<comment type="caution">
    <text evidence="2">The sequence shown here is derived from an EMBL/GenBank/DDBJ whole genome shotgun (WGS) entry which is preliminary data.</text>
</comment>
<gene>
    <name evidence="2" type="ORF">MEUPH1_LOCUS16407</name>
</gene>
<protein>
    <submittedName>
        <fullName evidence="2">Uncharacterized protein</fullName>
    </submittedName>
</protein>
<organism evidence="2 3">
    <name type="scientific">Macrosiphum euphorbiae</name>
    <name type="common">potato aphid</name>
    <dbReference type="NCBI Taxonomy" id="13131"/>
    <lineage>
        <taxon>Eukaryota</taxon>
        <taxon>Metazoa</taxon>
        <taxon>Ecdysozoa</taxon>
        <taxon>Arthropoda</taxon>
        <taxon>Hexapoda</taxon>
        <taxon>Insecta</taxon>
        <taxon>Pterygota</taxon>
        <taxon>Neoptera</taxon>
        <taxon>Paraneoptera</taxon>
        <taxon>Hemiptera</taxon>
        <taxon>Sternorrhyncha</taxon>
        <taxon>Aphidomorpha</taxon>
        <taxon>Aphidoidea</taxon>
        <taxon>Aphididae</taxon>
        <taxon>Macrosiphini</taxon>
        <taxon>Macrosiphum</taxon>
    </lineage>
</organism>